<evidence type="ECO:0000256" key="4">
    <source>
        <dbReference type="ARBA" id="ARBA00022741"/>
    </source>
</evidence>
<dbReference type="InterPro" id="IPR033708">
    <property type="entry name" value="Anticodon_Ile_BEm"/>
</dbReference>
<dbReference type="EC" id="6.1.1.5" evidence="10"/>
<dbReference type="OrthoDB" id="9810365at2"/>
<comment type="cofactor">
    <cofactor evidence="10">
        <name>Zn(2+)</name>
        <dbReference type="ChEBI" id="CHEBI:29105"/>
    </cofactor>
    <text evidence="10">Binds 1 zinc ion per subunit.</text>
</comment>
<dbReference type="Pfam" id="PF08264">
    <property type="entry name" value="Anticodon_1"/>
    <property type="match status" value="1"/>
</dbReference>
<keyword evidence="2 10" id="KW-0963">Cytoplasm</keyword>
<reference evidence="13 14" key="2">
    <citation type="journal article" date="2012" name="Stand. Genomic Sci.">
        <title>Genome sequence of the moderately thermophilic, amino-acid-degrading and sulfur-reducing bacterium Thermovirga lienii type strain (Cas60314(T)).</title>
        <authorList>
            <person name="Goker M."/>
            <person name="Saunders E."/>
            <person name="Lapidus A."/>
            <person name="Nolan M."/>
            <person name="Lucas S."/>
            <person name="Hammon N."/>
            <person name="Deshpande S."/>
            <person name="Cheng J.F."/>
            <person name="Han C."/>
            <person name="Tapia R."/>
            <person name="Goodwin L.A."/>
            <person name="Pitluck S."/>
            <person name="Liolios K."/>
            <person name="Mavromatis K."/>
            <person name="Pagani I."/>
            <person name="Ivanova N."/>
            <person name="Mikhailova N."/>
            <person name="Pati A."/>
            <person name="Chen A."/>
            <person name="Palaniappan K."/>
            <person name="Land M."/>
            <person name="Chang Y.J."/>
            <person name="Jeffries C.D."/>
            <person name="Brambilla E.M."/>
            <person name="Rohde M."/>
            <person name="Spring S."/>
            <person name="Detter J.C."/>
            <person name="Woyke T."/>
            <person name="Bristow J."/>
            <person name="Eisen J.A."/>
            <person name="Markowitz V."/>
            <person name="Hugenholtz P."/>
            <person name="Kyrpides N.C."/>
            <person name="Klenk H.P."/>
        </authorList>
    </citation>
    <scope>NUCLEOTIDE SEQUENCE [LARGE SCALE GENOMIC DNA]</scope>
    <source>
        <strain evidence="14">ATCC BAA-1197 / DSM 17291 / Cas60314</strain>
    </source>
</reference>
<dbReference type="PANTHER" id="PTHR42765">
    <property type="entry name" value="SOLEUCYL-TRNA SYNTHETASE"/>
    <property type="match status" value="1"/>
</dbReference>
<name>G7V9W6_THELD</name>
<comment type="subunit">
    <text evidence="10">Monomer.</text>
</comment>
<feature type="binding site" evidence="10">
    <location>
        <position position="923"/>
    </location>
    <ligand>
        <name>Zn(2+)</name>
        <dbReference type="ChEBI" id="CHEBI:29105"/>
    </ligand>
</feature>
<evidence type="ECO:0000259" key="12">
    <source>
        <dbReference type="Pfam" id="PF08264"/>
    </source>
</evidence>
<keyword evidence="7 10" id="KW-0030">Aminoacyl-tRNA synthetase</keyword>
<dbReference type="SUPFAM" id="SSF52374">
    <property type="entry name" value="Nucleotidylyl transferase"/>
    <property type="match status" value="1"/>
</dbReference>
<dbReference type="STRING" id="580340.Tlie_0933"/>
<dbReference type="Gene3D" id="1.10.730.20">
    <property type="match status" value="1"/>
</dbReference>
<dbReference type="InterPro" id="IPR050081">
    <property type="entry name" value="Ile-tRNA_ligase"/>
</dbReference>
<dbReference type="GO" id="GO:0000049">
    <property type="term" value="F:tRNA binding"/>
    <property type="evidence" value="ECO:0007669"/>
    <property type="project" value="InterPro"/>
</dbReference>
<dbReference type="InterPro" id="IPR001412">
    <property type="entry name" value="aa-tRNA-synth_I_CS"/>
</dbReference>
<evidence type="ECO:0000256" key="1">
    <source>
        <dbReference type="ARBA" id="ARBA00006887"/>
    </source>
</evidence>
<dbReference type="GO" id="GO:0005829">
    <property type="term" value="C:cytosol"/>
    <property type="evidence" value="ECO:0007669"/>
    <property type="project" value="TreeGrafter"/>
</dbReference>
<feature type="short sequence motif" description="'HIGH' region" evidence="10">
    <location>
        <begin position="59"/>
        <end position="69"/>
    </location>
</feature>
<dbReference type="InterPro" id="IPR009080">
    <property type="entry name" value="tRNAsynth_Ia_anticodon-bd"/>
</dbReference>
<dbReference type="SUPFAM" id="SSF50677">
    <property type="entry name" value="ValRS/IleRS/LeuRS editing domain"/>
    <property type="match status" value="1"/>
</dbReference>
<dbReference type="eggNOG" id="COG0060">
    <property type="taxonomic scope" value="Bacteria"/>
</dbReference>
<keyword evidence="10" id="KW-0479">Metal-binding</keyword>
<keyword evidence="14" id="KW-1185">Reference proteome</keyword>
<feature type="short sequence motif" description="'KMSKS' region" evidence="10">
    <location>
        <begin position="602"/>
        <end position="606"/>
    </location>
</feature>
<comment type="similarity">
    <text evidence="1 10">Belongs to the class-I aminoacyl-tRNA synthetase family. IleS type 1 subfamily.</text>
</comment>
<evidence type="ECO:0000256" key="6">
    <source>
        <dbReference type="ARBA" id="ARBA00022917"/>
    </source>
</evidence>
<dbReference type="InterPro" id="IPR009008">
    <property type="entry name" value="Val/Leu/Ile-tRNA-synth_edit"/>
</dbReference>
<dbReference type="Gene3D" id="3.40.50.620">
    <property type="entry name" value="HUPs"/>
    <property type="match status" value="2"/>
</dbReference>
<feature type="binding site" evidence="10">
    <location>
        <position position="904"/>
    </location>
    <ligand>
        <name>Zn(2+)</name>
        <dbReference type="ChEBI" id="CHEBI:29105"/>
    </ligand>
</feature>
<dbReference type="GO" id="GO:0006428">
    <property type="term" value="P:isoleucyl-tRNA aminoacylation"/>
    <property type="evidence" value="ECO:0007669"/>
    <property type="project" value="UniProtKB-UniRule"/>
</dbReference>
<dbReference type="InterPro" id="IPR002301">
    <property type="entry name" value="Ile-tRNA-ligase"/>
</dbReference>
<dbReference type="InterPro" id="IPR014729">
    <property type="entry name" value="Rossmann-like_a/b/a_fold"/>
</dbReference>
<dbReference type="CDD" id="cd07960">
    <property type="entry name" value="Anticodon_Ia_Ile_BEm"/>
    <property type="match status" value="1"/>
</dbReference>
<evidence type="ECO:0000256" key="3">
    <source>
        <dbReference type="ARBA" id="ARBA00022598"/>
    </source>
</evidence>
<protein>
    <recommendedName>
        <fullName evidence="10">Isoleucine--tRNA ligase</fullName>
        <ecNumber evidence="10">6.1.1.5</ecNumber>
    </recommendedName>
    <alternativeName>
        <fullName evidence="10">Isoleucyl-tRNA synthetase</fullName>
        <shortName evidence="10">IleRS</shortName>
    </alternativeName>
</protein>
<dbReference type="PROSITE" id="PS00178">
    <property type="entry name" value="AA_TRNA_LIGASE_I"/>
    <property type="match status" value="1"/>
</dbReference>
<keyword evidence="10" id="KW-0862">Zinc</keyword>
<organism evidence="13 14">
    <name type="scientific">Thermovirga lienii (strain ATCC BAA-1197 / DSM 17291 / Cas60314)</name>
    <dbReference type="NCBI Taxonomy" id="580340"/>
    <lineage>
        <taxon>Bacteria</taxon>
        <taxon>Thermotogati</taxon>
        <taxon>Synergistota</taxon>
        <taxon>Synergistia</taxon>
        <taxon>Synergistales</taxon>
        <taxon>Thermovirgaceae</taxon>
        <taxon>Thermovirga</taxon>
    </lineage>
</organism>
<feature type="binding site" evidence="10">
    <location>
        <position position="920"/>
    </location>
    <ligand>
        <name>Zn(2+)</name>
        <dbReference type="ChEBI" id="CHEBI:29105"/>
    </ligand>
</feature>
<dbReference type="Proteomes" id="UP000005868">
    <property type="component" value="Chromosome"/>
</dbReference>
<proteinExistence type="inferred from homology"/>
<dbReference type="PANTHER" id="PTHR42765:SF1">
    <property type="entry name" value="ISOLEUCINE--TRNA LIGASE, MITOCHONDRIAL"/>
    <property type="match status" value="1"/>
</dbReference>
<feature type="binding site" evidence="10">
    <location>
        <position position="907"/>
    </location>
    <ligand>
        <name>Zn(2+)</name>
        <dbReference type="ChEBI" id="CHEBI:29105"/>
    </ligand>
</feature>
<dbReference type="FunFam" id="3.40.50.620:FF:000152">
    <property type="entry name" value="Isoleucine--tRNA ligase"/>
    <property type="match status" value="1"/>
</dbReference>
<evidence type="ECO:0000256" key="2">
    <source>
        <dbReference type="ARBA" id="ARBA00022490"/>
    </source>
</evidence>
<evidence type="ECO:0000256" key="9">
    <source>
        <dbReference type="ARBA" id="ARBA00048359"/>
    </source>
</evidence>
<feature type="domain" description="Aminoacyl-tRNA synthetase class Ia" evidence="11">
    <location>
        <begin position="29"/>
        <end position="641"/>
    </location>
</feature>
<dbReference type="CDD" id="cd00818">
    <property type="entry name" value="IleRS_core"/>
    <property type="match status" value="1"/>
</dbReference>
<dbReference type="Gene3D" id="1.10.10.830">
    <property type="entry name" value="Ile-tRNA synthetase CP2 domain-like"/>
    <property type="match status" value="1"/>
</dbReference>
<feature type="binding site" evidence="10">
    <location>
        <position position="561"/>
    </location>
    <ligand>
        <name>L-isoleucyl-5'-AMP</name>
        <dbReference type="ChEBI" id="CHEBI:178002"/>
    </ligand>
</feature>
<comment type="catalytic activity">
    <reaction evidence="9 10">
        <text>tRNA(Ile) + L-isoleucine + ATP = L-isoleucyl-tRNA(Ile) + AMP + diphosphate</text>
        <dbReference type="Rhea" id="RHEA:11060"/>
        <dbReference type="Rhea" id="RHEA-COMP:9666"/>
        <dbReference type="Rhea" id="RHEA-COMP:9695"/>
        <dbReference type="ChEBI" id="CHEBI:30616"/>
        <dbReference type="ChEBI" id="CHEBI:33019"/>
        <dbReference type="ChEBI" id="CHEBI:58045"/>
        <dbReference type="ChEBI" id="CHEBI:78442"/>
        <dbReference type="ChEBI" id="CHEBI:78528"/>
        <dbReference type="ChEBI" id="CHEBI:456215"/>
        <dbReference type="EC" id="6.1.1.5"/>
    </reaction>
</comment>
<dbReference type="SUPFAM" id="SSF47323">
    <property type="entry name" value="Anticodon-binding domain of a subclass of class I aminoacyl-tRNA synthetases"/>
    <property type="match status" value="1"/>
</dbReference>
<dbReference type="HOGENOM" id="CLU_001493_7_0_0"/>
<keyword evidence="6 10" id="KW-0648">Protein biosynthesis</keyword>
<dbReference type="Gene3D" id="3.90.740.10">
    <property type="entry name" value="Valyl/Leucyl/Isoleucyl-tRNA synthetase, editing domain"/>
    <property type="match status" value="1"/>
</dbReference>
<comment type="subcellular location">
    <subcellularLocation>
        <location evidence="10">Cytoplasm</location>
    </subcellularLocation>
</comment>
<evidence type="ECO:0000256" key="5">
    <source>
        <dbReference type="ARBA" id="ARBA00022840"/>
    </source>
</evidence>
<evidence type="ECO:0000256" key="7">
    <source>
        <dbReference type="ARBA" id="ARBA00023146"/>
    </source>
</evidence>
<dbReference type="PRINTS" id="PR00984">
    <property type="entry name" value="TRNASYNTHILE"/>
</dbReference>
<dbReference type="InterPro" id="IPR013155">
    <property type="entry name" value="M/V/L/I-tRNA-synth_anticd-bd"/>
</dbReference>
<dbReference type="EMBL" id="CP003096">
    <property type="protein sequence ID" value="AER66666.1"/>
    <property type="molecule type" value="Genomic_DNA"/>
</dbReference>
<dbReference type="InterPro" id="IPR002300">
    <property type="entry name" value="aa-tRNA-synth_Ia"/>
</dbReference>
<dbReference type="GO" id="GO:0004822">
    <property type="term" value="F:isoleucine-tRNA ligase activity"/>
    <property type="evidence" value="ECO:0007669"/>
    <property type="project" value="UniProtKB-UniRule"/>
</dbReference>
<dbReference type="InterPro" id="IPR023585">
    <property type="entry name" value="Ile-tRNA-ligase_type1"/>
</dbReference>
<dbReference type="GO" id="GO:0005524">
    <property type="term" value="F:ATP binding"/>
    <property type="evidence" value="ECO:0007669"/>
    <property type="project" value="UniProtKB-UniRule"/>
</dbReference>
<evidence type="ECO:0000313" key="14">
    <source>
        <dbReference type="Proteomes" id="UP000005868"/>
    </source>
</evidence>
<feature type="domain" description="Methionyl/Valyl/Leucyl/Isoleucyl-tRNA synthetase anticodon-binding" evidence="12">
    <location>
        <begin position="685"/>
        <end position="843"/>
    </location>
</feature>
<comment type="function">
    <text evidence="8 10">Catalyzes the attachment of isoleucine to tRNA(Ile). As IleRS can inadvertently accommodate and process structurally similar amino acids such as valine, to avoid such errors it has two additional distinct tRNA(Ile)-dependent editing activities. One activity is designated as 'pretransfer' editing and involves the hydrolysis of activated Val-AMP. The other activity is designated 'posttransfer' editing and involves deacylation of mischarged Val-tRNA(Ile).</text>
</comment>
<dbReference type="AlphaFoldDB" id="G7V9W6"/>
<keyword evidence="3 10" id="KW-0436">Ligase</keyword>
<evidence type="ECO:0000259" key="11">
    <source>
        <dbReference type="Pfam" id="PF00133"/>
    </source>
</evidence>
<reference evidence="14" key="1">
    <citation type="submission" date="2011-10" db="EMBL/GenBank/DDBJ databases">
        <title>The complete genome of chromosome of Thermovirga lienii DSM 17291.</title>
        <authorList>
            <consortium name="US DOE Joint Genome Institute (JGI-PGF)"/>
            <person name="Lucas S."/>
            <person name="Copeland A."/>
            <person name="Lapidus A."/>
            <person name="Glavina del Rio T."/>
            <person name="Dalin E."/>
            <person name="Tice H."/>
            <person name="Bruce D."/>
            <person name="Goodwin L."/>
            <person name="Pitluck S."/>
            <person name="Peters L."/>
            <person name="Mikhailova N."/>
            <person name="Saunders E."/>
            <person name="Kyrpides N."/>
            <person name="Mavromatis K."/>
            <person name="Ivanova N."/>
            <person name="Last F.I."/>
            <person name="Brettin T."/>
            <person name="Detter J.C."/>
            <person name="Han C."/>
            <person name="Larimer F."/>
            <person name="Land M."/>
            <person name="Hauser L."/>
            <person name="Markowitz V."/>
            <person name="Cheng J.-F."/>
            <person name="Hugenholtz P."/>
            <person name="Woyke T."/>
            <person name="Wu D."/>
            <person name="Spring S."/>
            <person name="Schroeder M."/>
            <person name="Brambilla E.-M."/>
            <person name="Klenk H.-P."/>
            <person name="Eisen J.A."/>
        </authorList>
    </citation>
    <scope>NUCLEOTIDE SEQUENCE [LARGE SCALE GENOMIC DNA]</scope>
    <source>
        <strain evidence="14">ATCC BAA-1197 / DSM 17291 / Cas60314</strain>
    </source>
</reference>
<keyword evidence="4 10" id="KW-0547">Nucleotide-binding</keyword>
<dbReference type="NCBIfam" id="TIGR00392">
    <property type="entry name" value="ileS"/>
    <property type="match status" value="1"/>
</dbReference>
<accession>G7V9W6</accession>
<dbReference type="HAMAP" id="MF_02002">
    <property type="entry name" value="Ile_tRNA_synth_type1"/>
    <property type="match status" value="1"/>
</dbReference>
<feature type="binding site" evidence="10">
    <location>
        <position position="605"/>
    </location>
    <ligand>
        <name>ATP</name>
        <dbReference type="ChEBI" id="CHEBI:30616"/>
    </ligand>
</feature>
<dbReference type="GO" id="GO:0002161">
    <property type="term" value="F:aminoacyl-tRNA deacylase activity"/>
    <property type="evidence" value="ECO:0007669"/>
    <property type="project" value="InterPro"/>
</dbReference>
<dbReference type="Pfam" id="PF00133">
    <property type="entry name" value="tRNA-synt_1"/>
    <property type="match status" value="1"/>
</dbReference>
<gene>
    <name evidence="10" type="primary">ileS</name>
    <name evidence="13" type="ordered locus">Tlie_0933</name>
</gene>
<dbReference type="KEGG" id="tli:Tlie_0933"/>
<dbReference type="GO" id="GO:0008270">
    <property type="term" value="F:zinc ion binding"/>
    <property type="evidence" value="ECO:0007669"/>
    <property type="project" value="UniProtKB-UniRule"/>
</dbReference>
<evidence type="ECO:0000256" key="8">
    <source>
        <dbReference type="ARBA" id="ARBA00025217"/>
    </source>
</evidence>
<comment type="domain">
    <text evidence="10">IleRS has two distinct active sites: one for aminoacylation and one for editing. The misactivated valine is translocated from the active site to the editing site, which sterically excludes the correctly activated isoleucine. The single editing site contains two valyl binding pockets, one specific for each substrate (Val-AMP or Val-tRNA(Ile)).</text>
</comment>
<sequence>MPEDYKNTLNLPQTSFPMRANLAKKEPELLRFWNSINLYEKLKESHSESERFVLHDGPPYANGNIHIGTAFNKILKDFIPKYKWMKGYFAPYVPGWDTHGLPIELRVLKEKKIDKDKVEPAKLREYCMEYAQKYIDIQRSEFRRLGVLGDWDNPYITYKSQYEAAQIGVFADMVERGLVYKGKKPVFWCIDCQTALAAAEIEYEDESSPSIYVAYPFKDCEKLAEELKDRQCYTVIWTTTPWTLPASMAVAVHPDYSYSFVESEDGRVFLLAEELKSAVEKDTGIRFTKTLLTVKGRELELKRLQHPFYDREVPMVLADYVGLDQGTGCVHTAPGHGIEDFETGVKYGLDVLNPVDDKGFFVANTPLVGGLSLEEGAKKVLSVLSESGRLLGKSQITHSYPHCWRCKKPVIFRATEQWFVSVDSFREKALNEIDKVEWVPDWGRDRIANMVRDRSDWCISRQRVWGVPIPVFYCEECGCTIATPDRIRRVQAKVEEKGSNCWWELSPAELLEELAVCPECGGKELRKETDIMDVWFDSGCSHVAVLETRPELKWPADLYLEGSDQHRGWFQTSLLTSVATRDEAPYKSVLTHGFIVDGEGRKMSKSLGNVIAPQEIINKYGADILRLWVASTDYRNDVRISENILKNLVESYRRIRNTARFLLGNLYDFEPAKDSVNHERPEEMDKWIISRLQSLVKRVTKGFDEYAFHLPTYMIHHFCVNDLSAFYLDVSKDRLYTEKPNSHKRRSCQTALWEILMTLTKVLSPILSFTAEEIWQEMKKIDGSLEESVFMASWPQVHLDLVDEELESKWARILEVRAKITKGLEMARSQGLIGHPLEAQVVIEGASADNEDIRLLTPEDWAEILIVSGFSLEEEFSRNVDHIRFKDEDIGIQMVVAKADGMKCPRCWKFSESVAEKGLCERCYNVLQER</sequence>
<evidence type="ECO:0000313" key="13">
    <source>
        <dbReference type="EMBL" id="AER66666.1"/>
    </source>
</evidence>
<evidence type="ECO:0000256" key="10">
    <source>
        <dbReference type="HAMAP-Rule" id="MF_02002"/>
    </source>
</evidence>
<keyword evidence="5 10" id="KW-0067">ATP-binding</keyword>